<gene>
    <name evidence="2" type="ORF">Tci_018138</name>
</gene>
<feature type="compositionally biased region" description="Polar residues" evidence="1">
    <location>
        <begin position="1"/>
        <end position="26"/>
    </location>
</feature>
<dbReference type="GO" id="GO:0003964">
    <property type="term" value="F:RNA-directed DNA polymerase activity"/>
    <property type="evidence" value="ECO:0007669"/>
    <property type="project" value="UniProtKB-KW"/>
</dbReference>
<evidence type="ECO:0000256" key="1">
    <source>
        <dbReference type="SAM" id="MobiDB-lite"/>
    </source>
</evidence>
<name>A0A6L2KBR2_TANCI</name>
<dbReference type="CDD" id="cd00303">
    <property type="entry name" value="retropepsin_like"/>
    <property type="match status" value="1"/>
</dbReference>
<comment type="caution">
    <text evidence="2">The sequence shown here is derived from an EMBL/GenBank/DDBJ whole genome shotgun (WGS) entry which is preliminary data.</text>
</comment>
<reference evidence="2" key="1">
    <citation type="journal article" date="2019" name="Sci. Rep.">
        <title>Draft genome of Tanacetum cinerariifolium, the natural source of mosquito coil.</title>
        <authorList>
            <person name="Yamashiro T."/>
            <person name="Shiraishi A."/>
            <person name="Satake H."/>
            <person name="Nakayama K."/>
        </authorList>
    </citation>
    <scope>NUCLEOTIDE SEQUENCE</scope>
</reference>
<protein>
    <submittedName>
        <fullName evidence="2">Reverse transcriptase domain-containing protein</fullName>
    </submittedName>
</protein>
<sequence>MQTRSSSRLASDQSLNLTSSPNLNPKSRNRRRSKQRIENSNVEEHSPLVVTMADQRAMAELLRAPTEVYKDLLRACPHHGFIEFHQLDTFYNALNPADQDSLNAAAGENLLERSTQDVLTIIKNKSKQTSAVTTAMTDMLKQFQATPPSAPVKAVEKTCVTYRGAHPYYQCLAVGGNTFPELRDNIQGYVLAAVVNYNQGSGSLPSNTVVNPKGELKAITTRSGLVIDGPTIPTPPLSINPEVDERVEETFTDPDLIEYTIKVPPLPIQKYKPPSQIESSINLMPLSVWKKLGLPELIPTRMTLELANRAICTPAGIARDVFVSVGKFTFPADFDIVDYESDPRVPLILGRPFLQTVRALIDVYGEEMILHGEGCNVLSEKLLDLDSTKDLHPPLHYNPLSGSTTYFSNRFLEEFANELPPKYDDNLQFDIESDLKEIEFLIQDI</sequence>
<keyword evidence="2" id="KW-0695">RNA-directed DNA polymerase</keyword>
<dbReference type="PANTHER" id="PTHR33067:SF39">
    <property type="entry name" value="TRANSCRIPTION FACTOR INTERACTOR AND REGULATOR CCHC(ZN) FAMILY"/>
    <property type="match status" value="1"/>
</dbReference>
<keyword evidence="2" id="KW-0808">Transferase</keyword>
<dbReference type="AlphaFoldDB" id="A0A6L2KBR2"/>
<dbReference type="Gene3D" id="2.40.70.10">
    <property type="entry name" value="Acid Proteases"/>
    <property type="match status" value="1"/>
</dbReference>
<dbReference type="EMBL" id="BKCJ010002088">
    <property type="protein sequence ID" value="GEU46160.1"/>
    <property type="molecule type" value="Genomic_DNA"/>
</dbReference>
<accession>A0A6L2KBR2</accession>
<proteinExistence type="predicted"/>
<evidence type="ECO:0000313" key="2">
    <source>
        <dbReference type="EMBL" id="GEU46160.1"/>
    </source>
</evidence>
<feature type="region of interest" description="Disordered" evidence="1">
    <location>
        <begin position="1"/>
        <end position="45"/>
    </location>
</feature>
<keyword evidence="2" id="KW-0548">Nucleotidyltransferase</keyword>
<organism evidence="2">
    <name type="scientific">Tanacetum cinerariifolium</name>
    <name type="common">Dalmatian daisy</name>
    <name type="synonym">Chrysanthemum cinerariifolium</name>
    <dbReference type="NCBI Taxonomy" id="118510"/>
    <lineage>
        <taxon>Eukaryota</taxon>
        <taxon>Viridiplantae</taxon>
        <taxon>Streptophyta</taxon>
        <taxon>Embryophyta</taxon>
        <taxon>Tracheophyta</taxon>
        <taxon>Spermatophyta</taxon>
        <taxon>Magnoliopsida</taxon>
        <taxon>eudicotyledons</taxon>
        <taxon>Gunneridae</taxon>
        <taxon>Pentapetalae</taxon>
        <taxon>asterids</taxon>
        <taxon>campanulids</taxon>
        <taxon>Asterales</taxon>
        <taxon>Asteraceae</taxon>
        <taxon>Asteroideae</taxon>
        <taxon>Anthemideae</taxon>
        <taxon>Anthemidinae</taxon>
        <taxon>Tanacetum</taxon>
    </lineage>
</organism>
<dbReference type="PANTHER" id="PTHR33067">
    <property type="entry name" value="RNA-DIRECTED DNA POLYMERASE-RELATED"/>
    <property type="match status" value="1"/>
</dbReference>
<dbReference type="InterPro" id="IPR021109">
    <property type="entry name" value="Peptidase_aspartic_dom_sf"/>
</dbReference>